<evidence type="ECO:0000313" key="6">
    <source>
        <dbReference type="EMBL" id="CAE0348888.1"/>
    </source>
</evidence>
<dbReference type="GO" id="GO:0003723">
    <property type="term" value="F:RNA binding"/>
    <property type="evidence" value="ECO:0007669"/>
    <property type="project" value="InterPro"/>
</dbReference>
<evidence type="ECO:0000256" key="3">
    <source>
        <dbReference type="ARBA" id="ARBA00023071"/>
    </source>
</evidence>
<organism evidence="7">
    <name type="scientific">Euplotes harpa</name>
    <dbReference type="NCBI Taxonomy" id="151035"/>
    <lineage>
        <taxon>Eukaryota</taxon>
        <taxon>Sar</taxon>
        <taxon>Alveolata</taxon>
        <taxon>Ciliophora</taxon>
        <taxon>Intramacronucleata</taxon>
        <taxon>Spirotrichea</taxon>
        <taxon>Hypotrichia</taxon>
        <taxon>Euplotida</taxon>
        <taxon>Euplotidae</taxon>
        <taxon>Euplotes</taxon>
    </lineage>
</organism>
<accession>A0A7S3JBR7</accession>
<reference evidence="7" key="1">
    <citation type="submission" date="2021-01" db="EMBL/GenBank/DDBJ databases">
        <authorList>
            <person name="Corre E."/>
            <person name="Pelletier E."/>
            <person name="Niang G."/>
            <person name="Scheremetjew M."/>
            <person name="Finn R."/>
            <person name="Kale V."/>
            <person name="Holt S."/>
            <person name="Cochrane G."/>
            <person name="Meng A."/>
            <person name="Brown T."/>
            <person name="Cohen L."/>
        </authorList>
    </citation>
    <scope>NUCLEOTIDE SEQUENCE</scope>
    <source>
        <strain evidence="7">FSP1.4</strain>
    </source>
</reference>
<dbReference type="SUPFAM" id="SSF50104">
    <property type="entry name" value="Translation proteins SH3-like domain"/>
    <property type="match status" value="1"/>
</dbReference>
<dbReference type="InterPro" id="IPR019769">
    <property type="entry name" value="Trans_elong_IF5A_hypusine_site"/>
</dbReference>
<evidence type="ECO:0000256" key="4">
    <source>
        <dbReference type="RuleBase" id="RU362005"/>
    </source>
</evidence>
<dbReference type="InterPro" id="IPR020189">
    <property type="entry name" value="IF5A_C"/>
</dbReference>
<keyword evidence="3 4" id="KW-0385">Hypusine</keyword>
<dbReference type="SMART" id="SM01376">
    <property type="entry name" value="eIF-5a"/>
    <property type="match status" value="1"/>
</dbReference>
<dbReference type="PROSITE" id="PS00302">
    <property type="entry name" value="IF5A_HYPUSINE"/>
    <property type="match status" value="1"/>
</dbReference>
<evidence type="ECO:0000313" key="7">
    <source>
        <dbReference type="EMBL" id="CAE0348889.1"/>
    </source>
</evidence>
<feature type="domain" description="Translation initiation factor 5A C-terminal" evidence="5">
    <location>
        <begin position="73"/>
        <end position="144"/>
    </location>
</feature>
<dbReference type="GO" id="GO:0003746">
    <property type="term" value="F:translation elongation factor activity"/>
    <property type="evidence" value="ECO:0007669"/>
    <property type="project" value="UniProtKB-UniRule"/>
</dbReference>
<dbReference type="EMBL" id="HBII01018410">
    <property type="protein sequence ID" value="CAE0348889.1"/>
    <property type="molecule type" value="Transcribed_RNA"/>
</dbReference>
<keyword evidence="2 4" id="KW-0648">Protein biosynthesis</keyword>
<dbReference type="Pfam" id="PF21485">
    <property type="entry name" value="IF5A-like_N"/>
    <property type="match status" value="1"/>
</dbReference>
<dbReference type="InterPro" id="IPR048670">
    <property type="entry name" value="IF5A-like_N"/>
</dbReference>
<dbReference type="InterPro" id="IPR008991">
    <property type="entry name" value="Translation_prot_SH3-like_sf"/>
</dbReference>
<dbReference type="AlphaFoldDB" id="A0A7S3JBR7"/>
<dbReference type="Pfam" id="PF01287">
    <property type="entry name" value="eIF-5a"/>
    <property type="match status" value="1"/>
</dbReference>
<comment type="PTM">
    <text evidence="4">eIF-5A seems to be the only eukaryotic protein to have a hypusine residue which is a post-translational modification of a lysine by the addition of a butylamino group.</text>
</comment>
<proteinExistence type="inferred from homology"/>
<dbReference type="InterPro" id="IPR001884">
    <property type="entry name" value="IF5A-like"/>
</dbReference>
<comment type="similarity">
    <text evidence="1 4">Belongs to the eIF-5A family.</text>
</comment>
<dbReference type="GO" id="GO:0045905">
    <property type="term" value="P:positive regulation of translational termination"/>
    <property type="evidence" value="ECO:0007669"/>
    <property type="project" value="UniProtKB-UniRule"/>
</dbReference>
<evidence type="ECO:0000256" key="2">
    <source>
        <dbReference type="ARBA" id="ARBA00022917"/>
    </source>
</evidence>
<name>A0A7S3JBR7_9SPIT</name>
<gene>
    <name evidence="6" type="ORF">EHAR0213_LOCUS7800</name>
    <name evidence="7" type="ORF">EHAR0213_LOCUS7801</name>
</gene>
<protein>
    <recommendedName>
        <fullName evidence="4">Eukaryotic translation initiation factor 5A</fullName>
        <shortName evidence="4">eIF-5A</shortName>
    </recommendedName>
</protein>
<evidence type="ECO:0000259" key="5">
    <source>
        <dbReference type="SMART" id="SM01376"/>
    </source>
</evidence>
<dbReference type="PIRSF" id="PIRSF003025">
    <property type="entry name" value="eIF5A"/>
    <property type="match status" value="1"/>
</dbReference>
<dbReference type="NCBIfam" id="TIGR00037">
    <property type="entry name" value="eIF_5A"/>
    <property type="match status" value="1"/>
</dbReference>
<dbReference type="InterPro" id="IPR012340">
    <property type="entry name" value="NA-bd_OB-fold"/>
</dbReference>
<dbReference type="Gene3D" id="2.30.30.30">
    <property type="match status" value="1"/>
</dbReference>
<comment type="function">
    <text evidence="4">Translation factor that promotes translation elongation and termination, particularly upon ribosome stalling at specific amino acid sequence contexts. Binds between the exit (E) and peptidyl (P) site of the ribosome and promotes rescue of stalled ribosome: specifically required for efficient translation of polyproline-containing peptides as well as other motifs that stall the ribosome. Acts as ribosome quality control (RQC) cofactor by joining the RQC complex to facilitate peptidyl transfer during CAT tailing step.</text>
</comment>
<dbReference type="Gene3D" id="2.40.50.140">
    <property type="entry name" value="Nucleic acid-binding proteins"/>
    <property type="match status" value="1"/>
</dbReference>
<dbReference type="SUPFAM" id="SSF50249">
    <property type="entry name" value="Nucleic acid-binding proteins"/>
    <property type="match status" value="1"/>
</dbReference>
<dbReference type="PANTHER" id="PTHR11673">
    <property type="entry name" value="TRANSLATION INITIATION FACTOR 5A FAMILY MEMBER"/>
    <property type="match status" value="1"/>
</dbReference>
<dbReference type="EMBL" id="HBII01018409">
    <property type="protein sequence ID" value="CAE0348888.1"/>
    <property type="molecule type" value="Transcribed_RNA"/>
</dbReference>
<dbReference type="InterPro" id="IPR014722">
    <property type="entry name" value="Rib_uL2_dom2"/>
</dbReference>
<evidence type="ECO:0000256" key="1">
    <source>
        <dbReference type="ARBA" id="ARBA00006016"/>
    </source>
</evidence>
<sequence length="150" mass="16777">MEEERNLDRMQAGHLTKGSFIMMGDKPSRVTKISKAKPGKHGAAKAIIVAVGVLDDKKVEKTFGTSDMVDVPILKRTEYPLLGIEDGFLQLQTEGGEMRDDIKLSERECFKDVNENIMKFHDEDIPALITILSVYGQEIPIAVREDTTEI</sequence>
<dbReference type="GO" id="GO:0043022">
    <property type="term" value="F:ribosome binding"/>
    <property type="evidence" value="ECO:0007669"/>
    <property type="project" value="UniProtKB-UniRule"/>
</dbReference>
<dbReference type="GO" id="GO:0045901">
    <property type="term" value="P:positive regulation of translational elongation"/>
    <property type="evidence" value="ECO:0007669"/>
    <property type="project" value="UniProtKB-UniRule"/>
</dbReference>